<gene>
    <name evidence="8" type="ORF">M670_01976</name>
</gene>
<evidence type="ECO:0000256" key="3">
    <source>
        <dbReference type="ARBA" id="ARBA00022475"/>
    </source>
</evidence>
<keyword evidence="4" id="KW-0547">Nucleotide-binding</keyword>
<dbReference type="AlphaFoldDB" id="A0A072NNC6"/>
<evidence type="ECO:0000313" key="9">
    <source>
        <dbReference type="Proteomes" id="UP000027936"/>
    </source>
</evidence>
<evidence type="ECO:0000256" key="1">
    <source>
        <dbReference type="ARBA" id="ARBA00004202"/>
    </source>
</evidence>
<evidence type="ECO:0000256" key="5">
    <source>
        <dbReference type="ARBA" id="ARBA00022840"/>
    </source>
</evidence>
<dbReference type="PROSITE" id="PS00211">
    <property type="entry name" value="ABC_TRANSPORTER_1"/>
    <property type="match status" value="1"/>
</dbReference>
<dbReference type="InterPro" id="IPR050166">
    <property type="entry name" value="ABC_transporter_ATP-bind"/>
</dbReference>
<dbReference type="InterPro" id="IPR027417">
    <property type="entry name" value="P-loop_NTPase"/>
</dbReference>
<keyword evidence="5" id="KW-0067">ATP-binding</keyword>
<organism evidence="8 9">
    <name type="scientific">Schinkia azotoformans MEV2011</name>
    <dbReference type="NCBI Taxonomy" id="1348973"/>
    <lineage>
        <taxon>Bacteria</taxon>
        <taxon>Bacillati</taxon>
        <taxon>Bacillota</taxon>
        <taxon>Bacilli</taxon>
        <taxon>Bacillales</taxon>
        <taxon>Bacillaceae</taxon>
        <taxon>Calidifontibacillus/Schinkia group</taxon>
        <taxon>Schinkia</taxon>
    </lineage>
</organism>
<dbReference type="InterPro" id="IPR003439">
    <property type="entry name" value="ABC_transporter-like_ATP-bd"/>
</dbReference>
<keyword evidence="3" id="KW-1003">Cell membrane</keyword>
<comment type="caution">
    <text evidence="8">The sequence shown here is derived from an EMBL/GenBank/DDBJ whole genome shotgun (WGS) entry which is preliminary data.</text>
</comment>
<dbReference type="CDD" id="cd03293">
    <property type="entry name" value="ABC_NrtD_SsuB_transporters"/>
    <property type="match status" value="1"/>
</dbReference>
<dbReference type="PATRIC" id="fig|1348973.3.peg.1925"/>
<comment type="subcellular location">
    <subcellularLocation>
        <location evidence="1">Cell membrane</location>
        <topology evidence="1">Peripheral membrane protein</topology>
    </subcellularLocation>
</comment>
<dbReference type="Proteomes" id="UP000027936">
    <property type="component" value="Unassembled WGS sequence"/>
</dbReference>
<dbReference type="InterPro" id="IPR017871">
    <property type="entry name" value="ABC_transporter-like_CS"/>
</dbReference>
<dbReference type="GO" id="GO:0005886">
    <property type="term" value="C:plasma membrane"/>
    <property type="evidence" value="ECO:0007669"/>
    <property type="project" value="UniProtKB-SubCell"/>
</dbReference>
<feature type="domain" description="ABC transporter" evidence="7">
    <location>
        <begin position="21"/>
        <end position="251"/>
    </location>
</feature>
<dbReference type="PANTHER" id="PTHR42788:SF7">
    <property type="entry name" value="NITRATE ABC TRANSPORTER ATP-BINDING PROTEIN"/>
    <property type="match status" value="1"/>
</dbReference>
<evidence type="ECO:0000313" key="8">
    <source>
        <dbReference type="EMBL" id="KEF38762.1"/>
    </source>
</evidence>
<reference evidence="8 9" key="1">
    <citation type="submission" date="2014-04" db="EMBL/GenBank/DDBJ databases">
        <title>Draft genome sequence of Bacillus azotoformans MEV2011, a (co-) denitrifying strain unable to grow in the presence of oxygen.</title>
        <authorList>
            <person name="Nielsen M."/>
            <person name="Schreiber L."/>
            <person name="Finster K."/>
            <person name="Schramm A."/>
        </authorList>
    </citation>
    <scope>NUCLEOTIDE SEQUENCE [LARGE SCALE GENOMIC DNA]</scope>
    <source>
        <strain evidence="8 9">MEV2011</strain>
    </source>
</reference>
<dbReference type="PROSITE" id="PS50893">
    <property type="entry name" value="ABC_TRANSPORTER_2"/>
    <property type="match status" value="1"/>
</dbReference>
<dbReference type="OrthoDB" id="18967at2"/>
<name>A0A072NNC6_SCHAZ</name>
<proteinExistence type="predicted"/>
<dbReference type="GO" id="GO:0005524">
    <property type="term" value="F:ATP binding"/>
    <property type="evidence" value="ECO:0007669"/>
    <property type="project" value="UniProtKB-KW"/>
</dbReference>
<protein>
    <submittedName>
        <fullName evidence="8">ABC-type nitrate/sulfonate/bicarbonate transport system, ATPase component</fullName>
    </submittedName>
</protein>
<evidence type="ECO:0000259" key="7">
    <source>
        <dbReference type="PROSITE" id="PS50893"/>
    </source>
</evidence>
<dbReference type="GO" id="GO:0016887">
    <property type="term" value="F:ATP hydrolysis activity"/>
    <property type="evidence" value="ECO:0007669"/>
    <property type="project" value="InterPro"/>
</dbReference>
<keyword evidence="2" id="KW-0813">Transport</keyword>
<evidence type="ECO:0000256" key="2">
    <source>
        <dbReference type="ARBA" id="ARBA00022448"/>
    </source>
</evidence>
<sequence length="287" mass="32271">MAQAIELQKQRLQFEMVKNKIEVKSIHFSYQGVEILKNIELDVKEEEFLVLMGPSGCGKSTLLRLIAGLEQPQKGDIIVNGVSSTQKAPDCGVVFQDYSLFPWLSAKENIVLALKQKLKGKKTKKELQHLAGEYLELVQLGLSIKKYPGQMSGGMKQRAAIARALAFGSDLMLMDEPFGALDPLTRIYLQDLLLEINRDQKKTIVFVTHDADEAIYLADRIVMFSVGSAGTYTTSVDVPFKKPRNRKKMLASREFTRFREHILNIMNQGLIDNLEEQHEVGLDGEGI</sequence>
<dbReference type="SMART" id="SM00382">
    <property type="entry name" value="AAA"/>
    <property type="match status" value="1"/>
</dbReference>
<dbReference type="PANTHER" id="PTHR42788">
    <property type="entry name" value="TAURINE IMPORT ATP-BINDING PROTEIN-RELATED"/>
    <property type="match status" value="1"/>
</dbReference>
<keyword evidence="6" id="KW-0472">Membrane</keyword>
<dbReference type="InterPro" id="IPR003593">
    <property type="entry name" value="AAA+_ATPase"/>
</dbReference>
<dbReference type="RefSeq" id="WP_035195292.1">
    <property type="nucleotide sequence ID" value="NZ_JJRY01000006.1"/>
</dbReference>
<dbReference type="Pfam" id="PF00005">
    <property type="entry name" value="ABC_tran"/>
    <property type="match status" value="1"/>
</dbReference>
<evidence type="ECO:0000256" key="4">
    <source>
        <dbReference type="ARBA" id="ARBA00022741"/>
    </source>
</evidence>
<evidence type="ECO:0000256" key="6">
    <source>
        <dbReference type="ARBA" id="ARBA00023136"/>
    </source>
</evidence>
<dbReference type="SUPFAM" id="SSF52540">
    <property type="entry name" value="P-loop containing nucleoside triphosphate hydrolases"/>
    <property type="match status" value="1"/>
</dbReference>
<accession>A0A072NNC6</accession>
<dbReference type="EMBL" id="JJRY01000006">
    <property type="protein sequence ID" value="KEF38762.1"/>
    <property type="molecule type" value="Genomic_DNA"/>
</dbReference>
<dbReference type="Gene3D" id="3.40.50.300">
    <property type="entry name" value="P-loop containing nucleotide triphosphate hydrolases"/>
    <property type="match status" value="1"/>
</dbReference>